<organism evidence="2 3">
    <name type="scientific">Glycine soja</name>
    <name type="common">Wild soybean</name>
    <dbReference type="NCBI Taxonomy" id="3848"/>
    <lineage>
        <taxon>Eukaryota</taxon>
        <taxon>Viridiplantae</taxon>
        <taxon>Streptophyta</taxon>
        <taxon>Embryophyta</taxon>
        <taxon>Tracheophyta</taxon>
        <taxon>Spermatophyta</taxon>
        <taxon>Magnoliopsida</taxon>
        <taxon>eudicotyledons</taxon>
        <taxon>Gunneridae</taxon>
        <taxon>Pentapetalae</taxon>
        <taxon>rosids</taxon>
        <taxon>fabids</taxon>
        <taxon>Fabales</taxon>
        <taxon>Fabaceae</taxon>
        <taxon>Papilionoideae</taxon>
        <taxon>50 kb inversion clade</taxon>
        <taxon>NPAAA clade</taxon>
        <taxon>indigoferoid/millettioid clade</taxon>
        <taxon>Phaseoleae</taxon>
        <taxon>Glycine</taxon>
        <taxon>Glycine subgen. Soja</taxon>
    </lineage>
</organism>
<dbReference type="Proteomes" id="UP000289340">
    <property type="component" value="Chromosome 19"/>
</dbReference>
<name>A0A445FKZ6_GLYSO</name>
<feature type="compositionally biased region" description="Low complexity" evidence="1">
    <location>
        <begin position="20"/>
        <end position="33"/>
    </location>
</feature>
<keyword evidence="3" id="KW-1185">Reference proteome</keyword>
<evidence type="ECO:0000256" key="1">
    <source>
        <dbReference type="SAM" id="MobiDB-lite"/>
    </source>
</evidence>
<comment type="caution">
    <text evidence="2">The sequence shown here is derived from an EMBL/GenBank/DDBJ whole genome shotgun (WGS) entry which is preliminary data.</text>
</comment>
<accession>A0A445FKZ6</accession>
<reference evidence="2 3" key="1">
    <citation type="submission" date="2018-09" db="EMBL/GenBank/DDBJ databases">
        <title>A high-quality reference genome of wild soybean provides a powerful tool to mine soybean genomes.</title>
        <authorList>
            <person name="Xie M."/>
            <person name="Chung C.Y.L."/>
            <person name="Li M.-W."/>
            <person name="Wong F.-L."/>
            <person name="Chan T.-F."/>
            <person name="Lam H.-M."/>
        </authorList>
    </citation>
    <scope>NUCLEOTIDE SEQUENCE [LARGE SCALE GENOMIC DNA]</scope>
    <source>
        <strain evidence="3">cv. W05</strain>
        <tissue evidence="2">Hypocotyl of etiolated seedlings</tissue>
    </source>
</reference>
<feature type="region of interest" description="Disordered" evidence="1">
    <location>
        <begin position="1"/>
        <end position="33"/>
    </location>
</feature>
<proteinExistence type="predicted"/>
<evidence type="ECO:0000313" key="3">
    <source>
        <dbReference type="Proteomes" id="UP000289340"/>
    </source>
</evidence>
<dbReference type="EMBL" id="QZWG01000019">
    <property type="protein sequence ID" value="RZB49484.1"/>
    <property type="molecule type" value="Genomic_DNA"/>
</dbReference>
<protein>
    <submittedName>
        <fullName evidence="2">Uncharacterized protein</fullName>
    </submittedName>
</protein>
<dbReference type="AlphaFoldDB" id="A0A445FKZ6"/>
<gene>
    <name evidence="2" type="ORF">D0Y65_052422</name>
</gene>
<sequence>MGTCFSDIKGGKQAVGGKSNEATGTGATTNNNGGQNDAVDFFYKTQGFQQLFTQVESNVVNGGWRFMAESQKSAIKIWRMA</sequence>
<evidence type="ECO:0000313" key="2">
    <source>
        <dbReference type="EMBL" id="RZB49484.1"/>
    </source>
</evidence>